<evidence type="ECO:0000313" key="3">
    <source>
        <dbReference type="Proteomes" id="UP000077266"/>
    </source>
</evidence>
<name>A0A165GYE8_EXIGL</name>
<evidence type="ECO:0000256" key="1">
    <source>
        <dbReference type="SAM" id="MobiDB-lite"/>
    </source>
</evidence>
<dbReference type="AlphaFoldDB" id="A0A165GYE8"/>
<dbReference type="InParanoid" id="A0A165GYE8"/>
<keyword evidence="3" id="KW-1185">Reference proteome</keyword>
<gene>
    <name evidence="2" type="ORF">EXIGLDRAFT_837302</name>
</gene>
<proteinExistence type="predicted"/>
<feature type="compositionally biased region" description="Polar residues" evidence="1">
    <location>
        <begin position="323"/>
        <end position="340"/>
    </location>
</feature>
<evidence type="ECO:0000313" key="2">
    <source>
        <dbReference type="EMBL" id="KZV91181.1"/>
    </source>
</evidence>
<dbReference type="EMBL" id="KV426033">
    <property type="protein sequence ID" value="KZV91181.1"/>
    <property type="molecule type" value="Genomic_DNA"/>
</dbReference>
<protein>
    <submittedName>
        <fullName evidence="2">Uncharacterized protein</fullName>
    </submittedName>
</protein>
<reference evidence="2 3" key="1">
    <citation type="journal article" date="2016" name="Mol. Biol. Evol.">
        <title>Comparative Genomics of Early-Diverging Mushroom-Forming Fungi Provides Insights into the Origins of Lignocellulose Decay Capabilities.</title>
        <authorList>
            <person name="Nagy L.G."/>
            <person name="Riley R."/>
            <person name="Tritt A."/>
            <person name="Adam C."/>
            <person name="Daum C."/>
            <person name="Floudas D."/>
            <person name="Sun H."/>
            <person name="Yadav J.S."/>
            <person name="Pangilinan J."/>
            <person name="Larsson K.H."/>
            <person name="Matsuura K."/>
            <person name="Barry K."/>
            <person name="Labutti K."/>
            <person name="Kuo R."/>
            <person name="Ohm R.A."/>
            <person name="Bhattacharya S.S."/>
            <person name="Shirouzu T."/>
            <person name="Yoshinaga Y."/>
            <person name="Martin F.M."/>
            <person name="Grigoriev I.V."/>
            <person name="Hibbett D.S."/>
        </authorList>
    </citation>
    <scope>NUCLEOTIDE SEQUENCE [LARGE SCALE GENOMIC DNA]</scope>
    <source>
        <strain evidence="2 3">HHB12029</strain>
    </source>
</reference>
<feature type="region of interest" description="Disordered" evidence="1">
    <location>
        <begin position="137"/>
        <end position="247"/>
    </location>
</feature>
<feature type="compositionally biased region" description="Basic and acidic residues" evidence="1">
    <location>
        <begin position="222"/>
        <end position="235"/>
    </location>
</feature>
<feature type="region of interest" description="Disordered" evidence="1">
    <location>
        <begin position="307"/>
        <end position="349"/>
    </location>
</feature>
<sequence length="349" mass="38542">MSSWYPTRQPQGLCKQDPELVLARNATCFPDGRAPAPTRVRRFRPQGFATTGVNVSALSPYMRDARRLRAQVSWDRSYDVDLNRMKQAQGLRKHVQGSRRRPFLTAALSLLRGTRRRLQGLRKQDLNVTAPLRSAPCVHDKNDVNPSRRTLFKKPQGLCNQDTNVTSTNGASSPSSRQGTSYDIDQNRPTLVKKPKGPRKQPVSELTTPAHSAGFSALPPRRRSEPGCEVSRSEPSDGPSRSACSTAPTKTRNCKVFAQCRNLKVFVSNRTLFGRWALFCRSCVLTFIFIQLTLTASNALCDVTRRSSPRVQNPNTAHVVADTHTSPSAQPGPSGTSDASPGSARHDQH</sequence>
<feature type="compositionally biased region" description="Polar residues" evidence="1">
    <location>
        <begin position="158"/>
        <end position="189"/>
    </location>
</feature>
<dbReference type="Proteomes" id="UP000077266">
    <property type="component" value="Unassembled WGS sequence"/>
</dbReference>
<organism evidence="2 3">
    <name type="scientific">Exidia glandulosa HHB12029</name>
    <dbReference type="NCBI Taxonomy" id="1314781"/>
    <lineage>
        <taxon>Eukaryota</taxon>
        <taxon>Fungi</taxon>
        <taxon>Dikarya</taxon>
        <taxon>Basidiomycota</taxon>
        <taxon>Agaricomycotina</taxon>
        <taxon>Agaricomycetes</taxon>
        <taxon>Auriculariales</taxon>
        <taxon>Exidiaceae</taxon>
        <taxon>Exidia</taxon>
    </lineage>
</organism>
<accession>A0A165GYE8</accession>